<dbReference type="Proteomes" id="UP001178507">
    <property type="component" value="Unassembled WGS sequence"/>
</dbReference>
<dbReference type="AlphaFoldDB" id="A0AA36JIR2"/>
<feature type="region of interest" description="Disordered" evidence="1">
    <location>
        <begin position="28"/>
        <end position="90"/>
    </location>
</feature>
<sequence length="822" mass="91830">MSRDYVPAFCSKILSMRKALLRTRPRIRKAHTLPEEPETQPASVIPKSLDTQLANPDEPQTHLADPDEPQTHVADGETQQETPPPAQSVPLVDLRSPAEVAGVAADPGKAPAGDGKPVESPEDAPSPQDELAESGGEEDDEVSAEAPAEAPAEEKAPPKKETMAAIKKRLERLCKPKADGTLKVPKDVVADYHDLSKRHVVMSLFEKKSDYGEGTLYWALVSQKGSKKLLESADDDDVESDDGAAQSGVLKKVAFPDIQKEAQPATLCPKVTKCISKRLDNKRRRLTTSERAVLSRNAERDMHRRYCRLGLSIPVHVQSLDHTLRGQPKFDTHFTHVSEWMRVLLKMAPQSLFGDADPEQQCAAFWSLYEQHHPSHQVYQHRRGDLHRTLPILIFGDEGRGPKRGNFLIWTFETPFGLKDLEPTWSCGCTQALETLPESDITRCNFEREVPHDLLARASKQTTNYAGHSYLTKHLLFGIPHWKYKADKSPVHKHWEILAEDMSRLFHEGLEVNGKRYFAALIGSKGDMKHHMECGHLTRSYHTIGDGTMMCSLCEAGSEDIPFETAAHAPSWAATMGQTRPWETQPALASIPYDTGSPEQVFQLDVFHLFKVGLGRDLAGSAIVIMAQLGFFDSPGDSKSLEHRLERAHGSFYLWASVERCAPGLRSFKPAFFNVKNRSSFPWSNSKGSDTTLLLRWLKWLTALHLLDPSAVNPEHLTLLKVLKHTVINSLEAFQVMHSHGLWLDRTCTKHLYSRIMLLLQGYKSLARTASDLRQAGFGLKPKFHGLHHVAYRLAGDLRRGAVRILNPLFAACEQSLAAFLV</sequence>
<accession>A0AA36JIR2</accession>
<comment type="caution">
    <text evidence="2">The sequence shown here is derived from an EMBL/GenBank/DDBJ whole genome shotgun (WGS) entry which is preliminary data.</text>
</comment>
<evidence type="ECO:0000313" key="2">
    <source>
        <dbReference type="EMBL" id="CAJ1406409.1"/>
    </source>
</evidence>
<feature type="compositionally biased region" description="Low complexity" evidence="1">
    <location>
        <begin position="104"/>
        <end position="115"/>
    </location>
</feature>
<feature type="compositionally biased region" description="Basic and acidic residues" evidence="1">
    <location>
        <begin position="152"/>
        <end position="162"/>
    </location>
</feature>
<name>A0AA36JIR2_9DINO</name>
<protein>
    <submittedName>
        <fullName evidence="2">Uncharacterized protein</fullName>
    </submittedName>
</protein>
<proteinExistence type="predicted"/>
<keyword evidence="3" id="KW-1185">Reference proteome</keyword>
<evidence type="ECO:0000256" key="1">
    <source>
        <dbReference type="SAM" id="MobiDB-lite"/>
    </source>
</evidence>
<feature type="region of interest" description="Disordered" evidence="1">
    <location>
        <begin position="104"/>
        <end position="162"/>
    </location>
</feature>
<evidence type="ECO:0000313" key="3">
    <source>
        <dbReference type="Proteomes" id="UP001178507"/>
    </source>
</evidence>
<feature type="compositionally biased region" description="Acidic residues" evidence="1">
    <location>
        <begin position="130"/>
        <end position="143"/>
    </location>
</feature>
<dbReference type="EMBL" id="CAUJNA010003627">
    <property type="protein sequence ID" value="CAJ1406409.1"/>
    <property type="molecule type" value="Genomic_DNA"/>
</dbReference>
<organism evidence="2 3">
    <name type="scientific">Effrenium voratum</name>
    <dbReference type="NCBI Taxonomy" id="2562239"/>
    <lineage>
        <taxon>Eukaryota</taxon>
        <taxon>Sar</taxon>
        <taxon>Alveolata</taxon>
        <taxon>Dinophyceae</taxon>
        <taxon>Suessiales</taxon>
        <taxon>Symbiodiniaceae</taxon>
        <taxon>Effrenium</taxon>
    </lineage>
</organism>
<gene>
    <name evidence="2" type="ORF">EVOR1521_LOCUS28382</name>
</gene>
<reference evidence="2" key="1">
    <citation type="submission" date="2023-08" db="EMBL/GenBank/DDBJ databases">
        <authorList>
            <person name="Chen Y."/>
            <person name="Shah S."/>
            <person name="Dougan E. K."/>
            <person name="Thang M."/>
            <person name="Chan C."/>
        </authorList>
    </citation>
    <scope>NUCLEOTIDE SEQUENCE</scope>
</reference>